<dbReference type="InterPro" id="IPR005829">
    <property type="entry name" value="Sugar_transporter_CS"/>
</dbReference>
<feature type="transmembrane region" description="Helical" evidence="6">
    <location>
        <begin position="241"/>
        <end position="262"/>
    </location>
</feature>
<organism evidence="8 9">
    <name type="scientific">Cercophora scortea</name>
    <dbReference type="NCBI Taxonomy" id="314031"/>
    <lineage>
        <taxon>Eukaryota</taxon>
        <taxon>Fungi</taxon>
        <taxon>Dikarya</taxon>
        <taxon>Ascomycota</taxon>
        <taxon>Pezizomycotina</taxon>
        <taxon>Sordariomycetes</taxon>
        <taxon>Sordariomycetidae</taxon>
        <taxon>Sordariales</taxon>
        <taxon>Lasiosphaeriaceae</taxon>
        <taxon>Cercophora</taxon>
    </lineage>
</organism>
<comment type="caution">
    <text evidence="8">The sequence shown here is derived from an EMBL/GenBank/DDBJ whole genome shotgun (WGS) entry which is preliminary data.</text>
</comment>
<evidence type="ECO:0000256" key="6">
    <source>
        <dbReference type="SAM" id="Phobius"/>
    </source>
</evidence>
<dbReference type="PANTHER" id="PTHR42718">
    <property type="entry name" value="MAJOR FACILITATOR SUPERFAMILY MULTIDRUG TRANSPORTER MFSC"/>
    <property type="match status" value="1"/>
</dbReference>
<feature type="transmembrane region" description="Helical" evidence="6">
    <location>
        <begin position="311"/>
        <end position="333"/>
    </location>
</feature>
<feature type="transmembrane region" description="Helical" evidence="6">
    <location>
        <begin position="388"/>
        <end position="410"/>
    </location>
</feature>
<evidence type="ECO:0000256" key="5">
    <source>
        <dbReference type="SAM" id="MobiDB-lite"/>
    </source>
</evidence>
<evidence type="ECO:0000259" key="7">
    <source>
        <dbReference type="PROSITE" id="PS50850"/>
    </source>
</evidence>
<evidence type="ECO:0000256" key="1">
    <source>
        <dbReference type="ARBA" id="ARBA00004141"/>
    </source>
</evidence>
<feature type="compositionally biased region" description="Basic and acidic residues" evidence="5">
    <location>
        <begin position="16"/>
        <end position="25"/>
    </location>
</feature>
<feature type="transmembrane region" description="Helical" evidence="6">
    <location>
        <begin position="210"/>
        <end position="229"/>
    </location>
</feature>
<evidence type="ECO:0000256" key="2">
    <source>
        <dbReference type="ARBA" id="ARBA00022692"/>
    </source>
</evidence>
<dbReference type="InterPro" id="IPR020846">
    <property type="entry name" value="MFS_dom"/>
</dbReference>
<comment type="subcellular location">
    <subcellularLocation>
        <location evidence="1">Membrane</location>
        <topology evidence="1">Multi-pass membrane protein</topology>
    </subcellularLocation>
</comment>
<dbReference type="PROSITE" id="PS00216">
    <property type="entry name" value="SUGAR_TRANSPORT_1"/>
    <property type="match status" value="1"/>
</dbReference>
<evidence type="ECO:0000256" key="3">
    <source>
        <dbReference type="ARBA" id="ARBA00022989"/>
    </source>
</evidence>
<dbReference type="Pfam" id="PF07690">
    <property type="entry name" value="MFS_1"/>
    <property type="match status" value="1"/>
</dbReference>
<feature type="transmembrane region" description="Helical" evidence="6">
    <location>
        <begin position="482"/>
        <end position="503"/>
    </location>
</feature>
<accession>A0AAE0MA58</accession>
<feature type="region of interest" description="Disordered" evidence="5">
    <location>
        <begin position="653"/>
        <end position="680"/>
    </location>
</feature>
<feature type="compositionally biased region" description="Low complexity" evidence="5">
    <location>
        <begin position="1"/>
        <end position="15"/>
    </location>
</feature>
<dbReference type="Gene3D" id="1.20.1250.20">
    <property type="entry name" value="MFS general substrate transporter like domains"/>
    <property type="match status" value="2"/>
</dbReference>
<dbReference type="SUPFAM" id="SSF103473">
    <property type="entry name" value="MFS general substrate transporter"/>
    <property type="match status" value="2"/>
</dbReference>
<feature type="transmembrane region" description="Helical" evidence="6">
    <location>
        <begin position="523"/>
        <end position="541"/>
    </location>
</feature>
<feature type="transmembrane region" description="Helical" evidence="6">
    <location>
        <begin position="150"/>
        <end position="169"/>
    </location>
</feature>
<evidence type="ECO:0000313" key="9">
    <source>
        <dbReference type="Proteomes" id="UP001286456"/>
    </source>
</evidence>
<sequence length="680" mass="73609">MAEAAKNIASSISSKSSREPGENSDQRPPTSRRAELHTTDAMGAAVTDLDIQEAHKQAAAAELATKPPFGERPECFKDTFREVAFVFQATNAIATSSFLQGASAIITVSIGRDLGMTQGEITWITASMALTSGAFQLGIGQLADLLGRRLILIVGLGSFSLFVLLVAFAQNPFWMDVVCGILGVCSAMVVPSAIGIMGAAYATPSKRKNIAFSAFSAGNPLGFVFGSILSGIATKLFNWRAAYILIAILWSCFTILAFWTIPSVEAYQPGVKFKDRLKTFIKTFDFVGTILTVFGTGMLTAGITLGPVDGWQAAHIIAMLVVGVLLLVLFVLWERVWPTPLMPPHIWKDRNFTFIILTCLPGFMSFISSQFWLSFFMQSLQKLSPLKVALHLLPQAIAGLIYNMIVGVLLHRVNNTLLLAIGSVAYVASNVLLSVMRPDSSYWAFIFPSLILSVVGADFQFNVANMYVMQALPSHQQALAGGIFNTLFRLGSAIALGASTAVFSSAMGTNEALEDPMVPYKKAFQLSIGLCAASFLFLPFIRLGTQGHSHDASSSDSRSEVEAAPPVAVTLSQGVMLDQLGFITAMDRGNQLYEYRKAMRLELSDSELDGIVTAGMMHGFGNRVANKFTLNGHTSKPQKVRQKFVGWKERASMAGIKDRGKKLRDEQSRPGGKTCQLSDP</sequence>
<keyword evidence="4 6" id="KW-0472">Membrane</keyword>
<feature type="transmembrane region" description="Helical" evidence="6">
    <location>
        <begin position="354"/>
        <end position="376"/>
    </location>
</feature>
<keyword evidence="2 6" id="KW-0812">Transmembrane</keyword>
<feature type="transmembrane region" description="Helical" evidence="6">
    <location>
        <begin position="283"/>
        <end position="305"/>
    </location>
</feature>
<feature type="transmembrane region" description="Helical" evidence="6">
    <location>
        <begin position="417"/>
        <end position="436"/>
    </location>
</feature>
<evidence type="ECO:0000313" key="8">
    <source>
        <dbReference type="EMBL" id="KAK3324620.1"/>
    </source>
</evidence>
<name>A0AAE0MA58_9PEZI</name>
<dbReference type="PANTHER" id="PTHR42718:SF23">
    <property type="entry name" value="MAJOR FACILITATOR SUPERFAMILY (MFS) PROFILE DOMAIN-CONTAINING PROTEIN"/>
    <property type="match status" value="1"/>
</dbReference>
<feature type="transmembrane region" description="Helical" evidence="6">
    <location>
        <begin position="442"/>
        <end position="461"/>
    </location>
</feature>
<keyword evidence="3 6" id="KW-1133">Transmembrane helix</keyword>
<dbReference type="AlphaFoldDB" id="A0AAE0MA58"/>
<dbReference type="GO" id="GO:0022857">
    <property type="term" value="F:transmembrane transporter activity"/>
    <property type="evidence" value="ECO:0007669"/>
    <property type="project" value="InterPro"/>
</dbReference>
<dbReference type="PROSITE" id="PS50850">
    <property type="entry name" value="MFS"/>
    <property type="match status" value="1"/>
</dbReference>
<gene>
    <name evidence="8" type="ORF">B0T19DRAFT_450642</name>
</gene>
<evidence type="ECO:0000256" key="4">
    <source>
        <dbReference type="ARBA" id="ARBA00023136"/>
    </source>
</evidence>
<keyword evidence="9" id="KW-1185">Reference proteome</keyword>
<dbReference type="GO" id="GO:0016020">
    <property type="term" value="C:membrane"/>
    <property type="evidence" value="ECO:0007669"/>
    <property type="project" value="UniProtKB-SubCell"/>
</dbReference>
<feature type="region of interest" description="Disordered" evidence="5">
    <location>
        <begin position="1"/>
        <end position="36"/>
    </location>
</feature>
<dbReference type="Proteomes" id="UP001286456">
    <property type="component" value="Unassembled WGS sequence"/>
</dbReference>
<dbReference type="InterPro" id="IPR011701">
    <property type="entry name" value="MFS"/>
</dbReference>
<reference evidence="8" key="1">
    <citation type="journal article" date="2023" name="Mol. Phylogenet. Evol.">
        <title>Genome-scale phylogeny and comparative genomics of the fungal order Sordariales.</title>
        <authorList>
            <person name="Hensen N."/>
            <person name="Bonometti L."/>
            <person name="Westerberg I."/>
            <person name="Brannstrom I.O."/>
            <person name="Guillou S."/>
            <person name="Cros-Aarteil S."/>
            <person name="Calhoun S."/>
            <person name="Haridas S."/>
            <person name="Kuo A."/>
            <person name="Mondo S."/>
            <person name="Pangilinan J."/>
            <person name="Riley R."/>
            <person name="LaButti K."/>
            <person name="Andreopoulos B."/>
            <person name="Lipzen A."/>
            <person name="Chen C."/>
            <person name="Yan M."/>
            <person name="Daum C."/>
            <person name="Ng V."/>
            <person name="Clum A."/>
            <person name="Steindorff A."/>
            <person name="Ohm R.A."/>
            <person name="Martin F."/>
            <person name="Silar P."/>
            <person name="Natvig D.O."/>
            <person name="Lalanne C."/>
            <person name="Gautier V."/>
            <person name="Ament-Velasquez S.L."/>
            <person name="Kruys A."/>
            <person name="Hutchinson M.I."/>
            <person name="Powell A.J."/>
            <person name="Barry K."/>
            <person name="Miller A.N."/>
            <person name="Grigoriev I.V."/>
            <person name="Debuchy R."/>
            <person name="Gladieux P."/>
            <person name="Hiltunen Thoren M."/>
            <person name="Johannesson H."/>
        </authorList>
    </citation>
    <scope>NUCLEOTIDE SEQUENCE</scope>
    <source>
        <strain evidence="8">SMH4131-1</strain>
    </source>
</reference>
<protein>
    <submittedName>
        <fullName evidence="8">Major facilitator superfamily-domain-containing protein</fullName>
    </submittedName>
</protein>
<dbReference type="EMBL" id="JAUEPO010000004">
    <property type="protein sequence ID" value="KAK3324620.1"/>
    <property type="molecule type" value="Genomic_DNA"/>
</dbReference>
<feature type="domain" description="Major facilitator superfamily (MFS) profile" evidence="7">
    <location>
        <begin position="85"/>
        <end position="546"/>
    </location>
</feature>
<reference evidence="8" key="2">
    <citation type="submission" date="2023-06" db="EMBL/GenBank/DDBJ databases">
        <authorList>
            <consortium name="Lawrence Berkeley National Laboratory"/>
            <person name="Haridas S."/>
            <person name="Hensen N."/>
            <person name="Bonometti L."/>
            <person name="Westerberg I."/>
            <person name="Brannstrom I.O."/>
            <person name="Guillou S."/>
            <person name="Cros-Aarteil S."/>
            <person name="Calhoun S."/>
            <person name="Kuo A."/>
            <person name="Mondo S."/>
            <person name="Pangilinan J."/>
            <person name="Riley R."/>
            <person name="Labutti K."/>
            <person name="Andreopoulos B."/>
            <person name="Lipzen A."/>
            <person name="Chen C."/>
            <person name="Yanf M."/>
            <person name="Daum C."/>
            <person name="Ng V."/>
            <person name="Clum A."/>
            <person name="Steindorff A."/>
            <person name="Ohm R."/>
            <person name="Martin F."/>
            <person name="Silar P."/>
            <person name="Natvig D."/>
            <person name="Lalanne C."/>
            <person name="Gautier V."/>
            <person name="Ament-Velasquez S.L."/>
            <person name="Kruys A."/>
            <person name="Hutchinson M.I."/>
            <person name="Powell A.J."/>
            <person name="Barry K."/>
            <person name="Miller A.N."/>
            <person name="Grigoriev I.V."/>
            <person name="Debuchy R."/>
            <person name="Gladieux P."/>
            <person name="Thoren M.H."/>
            <person name="Johannesson H."/>
        </authorList>
    </citation>
    <scope>NUCLEOTIDE SEQUENCE</scope>
    <source>
        <strain evidence="8">SMH4131-1</strain>
    </source>
</reference>
<dbReference type="InterPro" id="IPR036259">
    <property type="entry name" value="MFS_trans_sf"/>
</dbReference>
<proteinExistence type="predicted"/>
<feature type="transmembrane region" description="Helical" evidence="6">
    <location>
        <begin position="181"/>
        <end position="203"/>
    </location>
</feature>